<protein>
    <submittedName>
        <fullName evidence="2">Uncharacterized protein</fullName>
    </submittedName>
</protein>
<sequence>MDLNQILNITSDPQDKECSRCKKTKLLSKFTRLYYSKIQVFDTCNDCSEKRRKKSSNSEDNNSETSKISDQFDNQNKNSDLENEKDCVLYELAELEELVAMYFINKEEDPEIKFSKTFEFEDKLIDNFQVLNSDAESKIRKLCPFFLMPIESGSHYYWEIRKIYFHKNNLEKASIYLGCAQKEDRKHKRSLDQLVKRISEIRPPITDIPVKETL</sequence>
<keyword evidence="3" id="KW-1185">Reference proteome</keyword>
<feature type="compositionally biased region" description="Polar residues" evidence="1">
    <location>
        <begin position="68"/>
        <end position="78"/>
    </location>
</feature>
<evidence type="ECO:0000256" key="1">
    <source>
        <dbReference type="SAM" id="MobiDB-lite"/>
    </source>
</evidence>
<organism evidence="2 3">
    <name type="scientific">Gigaspora rosea</name>
    <dbReference type="NCBI Taxonomy" id="44941"/>
    <lineage>
        <taxon>Eukaryota</taxon>
        <taxon>Fungi</taxon>
        <taxon>Fungi incertae sedis</taxon>
        <taxon>Mucoromycota</taxon>
        <taxon>Glomeromycotina</taxon>
        <taxon>Glomeromycetes</taxon>
        <taxon>Diversisporales</taxon>
        <taxon>Gigasporaceae</taxon>
        <taxon>Gigaspora</taxon>
    </lineage>
</organism>
<feature type="region of interest" description="Disordered" evidence="1">
    <location>
        <begin position="50"/>
        <end position="79"/>
    </location>
</feature>
<evidence type="ECO:0000313" key="2">
    <source>
        <dbReference type="EMBL" id="RIB12006.1"/>
    </source>
</evidence>
<comment type="caution">
    <text evidence="2">The sequence shown here is derived from an EMBL/GenBank/DDBJ whole genome shotgun (WGS) entry which is preliminary data.</text>
</comment>
<gene>
    <name evidence="2" type="ORF">C2G38_2042200</name>
</gene>
<evidence type="ECO:0000313" key="3">
    <source>
        <dbReference type="Proteomes" id="UP000266673"/>
    </source>
</evidence>
<accession>A0A397UXP2</accession>
<proteinExistence type="predicted"/>
<reference evidence="2 3" key="1">
    <citation type="submission" date="2018-06" db="EMBL/GenBank/DDBJ databases">
        <title>Comparative genomics reveals the genomic features of Rhizophagus irregularis, R. cerebriforme, R. diaphanum and Gigaspora rosea, and their symbiotic lifestyle signature.</title>
        <authorList>
            <person name="Morin E."/>
            <person name="San Clemente H."/>
            <person name="Chen E.C.H."/>
            <person name="De La Providencia I."/>
            <person name="Hainaut M."/>
            <person name="Kuo A."/>
            <person name="Kohler A."/>
            <person name="Murat C."/>
            <person name="Tang N."/>
            <person name="Roy S."/>
            <person name="Loubradou J."/>
            <person name="Henrissat B."/>
            <person name="Grigoriev I.V."/>
            <person name="Corradi N."/>
            <person name="Roux C."/>
            <person name="Martin F.M."/>
        </authorList>
    </citation>
    <scope>NUCLEOTIDE SEQUENCE [LARGE SCALE GENOMIC DNA]</scope>
    <source>
        <strain evidence="2 3">DAOM 194757</strain>
    </source>
</reference>
<dbReference type="AlphaFoldDB" id="A0A397UXP2"/>
<dbReference type="OrthoDB" id="2480800at2759"/>
<dbReference type="EMBL" id="QKWP01001073">
    <property type="protein sequence ID" value="RIB12006.1"/>
    <property type="molecule type" value="Genomic_DNA"/>
</dbReference>
<name>A0A397UXP2_9GLOM</name>
<dbReference type="Proteomes" id="UP000266673">
    <property type="component" value="Unassembled WGS sequence"/>
</dbReference>